<comment type="caution">
    <text evidence="1">The sequence shown here is derived from an EMBL/GenBank/DDBJ whole genome shotgun (WGS) entry which is preliminary data.</text>
</comment>
<evidence type="ECO:0000313" key="1">
    <source>
        <dbReference type="EMBL" id="TMR13864.1"/>
    </source>
</evidence>
<reference evidence="1 2" key="1">
    <citation type="submission" date="2019-05" db="EMBL/GenBank/DDBJ databases">
        <title>Draft genome sequence of Nonomuraea zeae DSM 100528.</title>
        <authorList>
            <person name="Saricaoglu S."/>
            <person name="Isik K."/>
        </authorList>
    </citation>
    <scope>NUCLEOTIDE SEQUENCE [LARGE SCALE GENOMIC DNA]</scope>
    <source>
        <strain evidence="1 2">DSM 100528</strain>
    </source>
</reference>
<dbReference type="EMBL" id="VCKX01000420">
    <property type="protein sequence ID" value="TMR13864.1"/>
    <property type="molecule type" value="Genomic_DNA"/>
</dbReference>
<gene>
    <name evidence="1" type="ORF">ETD85_57320</name>
</gene>
<accession>A0A5S4F9M2</accession>
<dbReference type="OrthoDB" id="3365759at2"/>
<name>A0A5S4F9M2_9ACTN</name>
<protein>
    <submittedName>
        <fullName evidence="1">Uncharacterized protein</fullName>
    </submittedName>
</protein>
<keyword evidence="2" id="KW-1185">Reference proteome</keyword>
<evidence type="ECO:0000313" key="2">
    <source>
        <dbReference type="Proteomes" id="UP000306628"/>
    </source>
</evidence>
<dbReference type="RefSeq" id="WP_138698240.1">
    <property type="nucleotide sequence ID" value="NZ_JBHSAZ010000030.1"/>
</dbReference>
<sequence length="148" mass="17104">MPEPTHDAVPEPGWWLDDPELWVLLAFEGGLNEEGLPIHAHRRSRGFCRSIELAVLLVAEHRQVEDVWLLHEAVYASFDTWGILPHRLLYAAGIERTRRYVATSDHPRQGSVLDELSRITETTDERVEQLLADRRSHYRHLIEEGGRP</sequence>
<dbReference type="AlphaFoldDB" id="A0A5S4F9M2"/>
<proteinExistence type="predicted"/>
<dbReference type="Proteomes" id="UP000306628">
    <property type="component" value="Unassembled WGS sequence"/>
</dbReference>
<organism evidence="1 2">
    <name type="scientific">Nonomuraea zeae</name>
    <dbReference type="NCBI Taxonomy" id="1642303"/>
    <lineage>
        <taxon>Bacteria</taxon>
        <taxon>Bacillati</taxon>
        <taxon>Actinomycetota</taxon>
        <taxon>Actinomycetes</taxon>
        <taxon>Streptosporangiales</taxon>
        <taxon>Streptosporangiaceae</taxon>
        <taxon>Nonomuraea</taxon>
    </lineage>
</organism>